<reference evidence="8" key="1">
    <citation type="submission" date="2017-09" db="EMBL/GenBank/DDBJ databases">
        <authorList>
            <person name="Varghese N."/>
            <person name="Submissions S."/>
        </authorList>
    </citation>
    <scope>NUCLEOTIDE SEQUENCE [LARGE SCALE GENOMIC DNA]</scope>
    <source>
        <strain evidence="8">C7</strain>
    </source>
</reference>
<organism evidence="7 8">
    <name type="scientific">Pontivivens marinum</name>
    <dbReference type="NCBI Taxonomy" id="1690039"/>
    <lineage>
        <taxon>Bacteria</taxon>
        <taxon>Pseudomonadati</taxon>
        <taxon>Pseudomonadota</taxon>
        <taxon>Alphaproteobacteria</taxon>
        <taxon>Rhodobacterales</taxon>
        <taxon>Paracoccaceae</taxon>
        <taxon>Pontivivens</taxon>
    </lineage>
</organism>
<dbReference type="InterPro" id="IPR001478">
    <property type="entry name" value="PDZ"/>
</dbReference>
<dbReference type="Pfam" id="PF17820">
    <property type="entry name" value="PDZ_6"/>
    <property type="match status" value="1"/>
</dbReference>
<dbReference type="AlphaFoldDB" id="A0A2C9CVP1"/>
<evidence type="ECO:0000313" key="8">
    <source>
        <dbReference type="Proteomes" id="UP000220034"/>
    </source>
</evidence>
<dbReference type="GO" id="GO:0006508">
    <property type="term" value="P:proteolysis"/>
    <property type="evidence" value="ECO:0007669"/>
    <property type="project" value="UniProtKB-KW"/>
</dbReference>
<dbReference type="GO" id="GO:0007165">
    <property type="term" value="P:signal transduction"/>
    <property type="evidence" value="ECO:0007669"/>
    <property type="project" value="TreeGrafter"/>
</dbReference>
<dbReference type="Gene3D" id="3.90.226.10">
    <property type="entry name" value="2-enoyl-CoA Hydratase, Chain A, domain 1"/>
    <property type="match status" value="1"/>
</dbReference>
<dbReference type="InterPro" id="IPR036034">
    <property type="entry name" value="PDZ_sf"/>
</dbReference>
<dbReference type="Gene3D" id="3.30.750.44">
    <property type="match status" value="1"/>
</dbReference>
<dbReference type="NCBIfam" id="TIGR00225">
    <property type="entry name" value="prc"/>
    <property type="match status" value="1"/>
</dbReference>
<dbReference type="InterPro" id="IPR005151">
    <property type="entry name" value="Tail-specific_protease"/>
</dbReference>
<dbReference type="SUPFAM" id="SSF50156">
    <property type="entry name" value="PDZ domain-like"/>
    <property type="match status" value="1"/>
</dbReference>
<dbReference type="OrthoDB" id="9812068at2"/>
<keyword evidence="8" id="KW-1185">Reference proteome</keyword>
<dbReference type="CDD" id="cd07560">
    <property type="entry name" value="Peptidase_S41_CPP"/>
    <property type="match status" value="1"/>
</dbReference>
<dbReference type="Pfam" id="PF03572">
    <property type="entry name" value="Peptidase_S41"/>
    <property type="match status" value="1"/>
</dbReference>
<dbReference type="InterPro" id="IPR055210">
    <property type="entry name" value="CtpA/B_N"/>
</dbReference>
<evidence type="ECO:0000256" key="1">
    <source>
        <dbReference type="ARBA" id="ARBA00009179"/>
    </source>
</evidence>
<dbReference type="EMBL" id="OCTN01000008">
    <property type="protein sequence ID" value="SOH95195.1"/>
    <property type="molecule type" value="Genomic_DNA"/>
</dbReference>
<proteinExistence type="inferred from homology"/>
<dbReference type="PROSITE" id="PS50106">
    <property type="entry name" value="PDZ"/>
    <property type="match status" value="1"/>
</dbReference>
<dbReference type="FunFam" id="3.90.226.10:FF:000029">
    <property type="entry name" value="Peptidase, S41 family"/>
    <property type="match status" value="1"/>
</dbReference>
<evidence type="ECO:0000256" key="4">
    <source>
        <dbReference type="ARBA" id="ARBA00022825"/>
    </source>
</evidence>
<comment type="similarity">
    <text evidence="1 5">Belongs to the peptidase S41A family.</text>
</comment>
<evidence type="ECO:0000256" key="5">
    <source>
        <dbReference type="RuleBase" id="RU004404"/>
    </source>
</evidence>
<dbReference type="FunFam" id="2.30.42.10:FF:000063">
    <property type="entry name" value="Peptidase, S41 family"/>
    <property type="match status" value="1"/>
</dbReference>
<feature type="domain" description="PDZ" evidence="6">
    <location>
        <begin position="88"/>
        <end position="156"/>
    </location>
</feature>
<dbReference type="RefSeq" id="WP_097931478.1">
    <property type="nucleotide sequence ID" value="NZ_OCTN01000008.1"/>
</dbReference>
<dbReference type="PANTHER" id="PTHR32060:SF30">
    <property type="entry name" value="CARBOXY-TERMINAL PROCESSING PROTEASE CTPA"/>
    <property type="match status" value="1"/>
</dbReference>
<dbReference type="Gene3D" id="2.30.42.10">
    <property type="match status" value="1"/>
</dbReference>
<dbReference type="InterPro" id="IPR029045">
    <property type="entry name" value="ClpP/crotonase-like_dom_sf"/>
</dbReference>
<dbReference type="PANTHER" id="PTHR32060">
    <property type="entry name" value="TAIL-SPECIFIC PROTEASE"/>
    <property type="match status" value="1"/>
</dbReference>
<evidence type="ECO:0000256" key="3">
    <source>
        <dbReference type="ARBA" id="ARBA00022801"/>
    </source>
</evidence>
<dbReference type="InterPro" id="IPR041489">
    <property type="entry name" value="PDZ_6"/>
</dbReference>
<dbReference type="CDD" id="cd06782">
    <property type="entry name" value="cpPDZ_CPP-like"/>
    <property type="match status" value="1"/>
</dbReference>
<dbReference type="SMART" id="SM00228">
    <property type="entry name" value="PDZ"/>
    <property type="match status" value="1"/>
</dbReference>
<dbReference type="GO" id="GO:0008236">
    <property type="term" value="F:serine-type peptidase activity"/>
    <property type="evidence" value="ECO:0007669"/>
    <property type="project" value="UniProtKB-KW"/>
</dbReference>
<dbReference type="Pfam" id="PF22694">
    <property type="entry name" value="CtpB_N-like"/>
    <property type="match status" value="1"/>
</dbReference>
<evidence type="ECO:0000256" key="2">
    <source>
        <dbReference type="ARBA" id="ARBA00022670"/>
    </source>
</evidence>
<dbReference type="SMART" id="SM00245">
    <property type="entry name" value="TSPc"/>
    <property type="match status" value="1"/>
</dbReference>
<keyword evidence="2 5" id="KW-0645">Protease</keyword>
<evidence type="ECO:0000259" key="6">
    <source>
        <dbReference type="PROSITE" id="PS50106"/>
    </source>
</evidence>
<keyword evidence="3 5" id="KW-0378">Hydrolase</keyword>
<accession>A0A2C9CVP1</accession>
<dbReference type="InterPro" id="IPR004447">
    <property type="entry name" value="Peptidase_S41A"/>
</dbReference>
<gene>
    <name evidence="7" type="ORF">SAMN06273572_10868</name>
</gene>
<name>A0A2C9CVP1_9RHOB</name>
<dbReference type="SUPFAM" id="SSF52096">
    <property type="entry name" value="ClpP/crotonase"/>
    <property type="match status" value="1"/>
</dbReference>
<keyword evidence="4 5" id="KW-0720">Serine protease</keyword>
<dbReference type="GO" id="GO:0030288">
    <property type="term" value="C:outer membrane-bounded periplasmic space"/>
    <property type="evidence" value="ECO:0007669"/>
    <property type="project" value="TreeGrafter"/>
</dbReference>
<dbReference type="GO" id="GO:0004175">
    <property type="term" value="F:endopeptidase activity"/>
    <property type="evidence" value="ECO:0007669"/>
    <property type="project" value="TreeGrafter"/>
</dbReference>
<sequence length="439" mass="47490">MSKILVAGLAGTLAGVLVTTQFVAPLFAQSDDRSRTTYEYLDLFGNIFERVRADYVEEVDERELIESAINGMLTSLDPHSSYLPPADFTDMREQTRGEFGGLGIEVTQEDGFVKVVSPIDDTPAAEAGIEAGDFITHVDGESVLGLNLNEAVDLMRGPVGSEIIITVVREGVEPFEVSIIRDTIQIRAVRGRTEAEAVVLRVTTFNQQTYANLETEMAAQVEALGGIENARGVVLDLRNNPGGLLDQAIYVSDAFLDQGEIVSTRGRAASDSDRYNATLGDLAEGLPMVVLINGGSASASEIVAGALQDHRRAIIVGEKSFGKGSVQTIMPLQGNGAMRLTTARYYTPSGRSIQALGIEPDVIVSQRLASEVAEEGVIPRRSEADLRGSLSNDSLTDDEREQLEEERARLEADALLRDDDFQLSYALDILKGLSVYSDR</sequence>
<evidence type="ECO:0000313" key="7">
    <source>
        <dbReference type="EMBL" id="SOH95195.1"/>
    </source>
</evidence>
<protein>
    <submittedName>
        <fullName evidence="7">Carboxyl-terminal processing protease</fullName>
    </submittedName>
</protein>
<dbReference type="Proteomes" id="UP000220034">
    <property type="component" value="Unassembled WGS sequence"/>
</dbReference>